<dbReference type="PANTHER" id="PTHR12687">
    <property type="entry name" value="NUCLEOLAR COMPLEX 2 AND RAD4-RELATED"/>
    <property type="match status" value="1"/>
</dbReference>
<name>A0A8B8Q6W9_9MYRT</name>
<dbReference type="Pfam" id="PF03715">
    <property type="entry name" value="Noc2"/>
    <property type="match status" value="1"/>
</dbReference>
<feature type="region of interest" description="Disordered" evidence="4">
    <location>
        <begin position="703"/>
        <end position="736"/>
    </location>
</feature>
<dbReference type="GO" id="GO:0005730">
    <property type="term" value="C:nucleolus"/>
    <property type="evidence" value="ECO:0007669"/>
    <property type="project" value="TreeGrafter"/>
</dbReference>
<evidence type="ECO:0000256" key="1">
    <source>
        <dbReference type="ARBA" id="ARBA00004123"/>
    </source>
</evidence>
<dbReference type="RefSeq" id="XP_048134880.1">
    <property type="nucleotide sequence ID" value="XM_048278923.1"/>
</dbReference>
<dbReference type="GO" id="GO:0030690">
    <property type="term" value="C:Noc1p-Noc2p complex"/>
    <property type="evidence" value="ECO:0007669"/>
    <property type="project" value="TreeGrafter"/>
</dbReference>
<evidence type="ECO:0000313" key="7">
    <source>
        <dbReference type="RefSeq" id="XP_048134880.1"/>
    </source>
</evidence>
<dbReference type="KEGG" id="rarg:115749933"/>
<evidence type="ECO:0000256" key="4">
    <source>
        <dbReference type="SAM" id="MobiDB-lite"/>
    </source>
</evidence>
<dbReference type="AlphaFoldDB" id="A0A8B8Q6W9"/>
<sequence>MAKLGKKARKFAKKNLQSVLRHKRKTNSMFKKKASKRKQQDAVEDHEGDKLDLSSERKPEVQDIGDISLDALLGGDCSDLGEDDSDSDGYLEVSTNAFEADMDDKTYLGEDGDVTALSVQNKDIDSELVEKKKKLDKLKEKDPGFCKFLENNDERVHQLSDEEMFSDDEEASGNDTQTVGESLNSSKLKLITASTINVLCQEATELQNVSALTSLLNCYRAACHYGSESSGFPDGTAVYKIQNKEVYSTILAFMLCEADKMFRNLLGISCSNCKKETILDMKNTSKWKTTKPLMKSYLRSTLFLLNQVTDSKILVFSLTQLRASIICFAGFPSLLHRLIKISIHLWATGDETLSSHAFLVVRDVAFLYGNDWFDICLIRTYKAFIGHCKFLEPGMFNHIKFLRNSIVELCSMDLQKSSSKALVSLQQLAKILQSALQTKNKEAVKKICSWQFANCIDLWVEFVSSNIHDYDLQPLLYTIIQIVNGVAHLFLGPRYLPLRIKCIQWLNHLSCCCGIFIPVGSFATDILEYKVGKVGGKPGKDFNFSTSVRLPKHWLKSQNFQEQCVSSAIELLCTHFDHWSYHISFPELATVPLIRLRKFYETTTNEVFRRLVKRLIDQVELNVDFVRKKRDEVAFSPKDQQSVESFLQCEKSSGNASFKQYYESIIQKSVSQNLFTSEKFSLEEHKKSTRKKGRLVTHMEVARLNGQENGVRKNMEKRRKKRRKKRKTLKSATLSQ</sequence>
<dbReference type="GO" id="GO:0005654">
    <property type="term" value="C:nucleoplasm"/>
    <property type="evidence" value="ECO:0007669"/>
    <property type="project" value="TreeGrafter"/>
</dbReference>
<evidence type="ECO:0000256" key="2">
    <source>
        <dbReference type="ARBA" id="ARBA00005907"/>
    </source>
</evidence>
<comment type="subcellular location">
    <subcellularLocation>
        <location evidence="1">Nucleus</location>
    </subcellularLocation>
</comment>
<keyword evidence="5" id="KW-1185">Reference proteome</keyword>
<dbReference type="GO" id="GO:0042273">
    <property type="term" value="P:ribosomal large subunit biogenesis"/>
    <property type="evidence" value="ECO:0007669"/>
    <property type="project" value="TreeGrafter"/>
</dbReference>
<organism evidence="5 7">
    <name type="scientific">Rhodamnia argentea</name>
    <dbReference type="NCBI Taxonomy" id="178133"/>
    <lineage>
        <taxon>Eukaryota</taxon>
        <taxon>Viridiplantae</taxon>
        <taxon>Streptophyta</taxon>
        <taxon>Embryophyta</taxon>
        <taxon>Tracheophyta</taxon>
        <taxon>Spermatophyta</taxon>
        <taxon>Magnoliopsida</taxon>
        <taxon>eudicotyledons</taxon>
        <taxon>Gunneridae</taxon>
        <taxon>Pentapetalae</taxon>
        <taxon>rosids</taxon>
        <taxon>malvids</taxon>
        <taxon>Myrtales</taxon>
        <taxon>Myrtaceae</taxon>
        <taxon>Myrtoideae</taxon>
        <taxon>Myrteae</taxon>
        <taxon>Australasian group</taxon>
        <taxon>Rhodamnia</taxon>
    </lineage>
</organism>
<dbReference type="OrthoDB" id="10266662at2759"/>
<feature type="compositionally biased region" description="Basic residues" evidence="4">
    <location>
        <begin position="20"/>
        <end position="37"/>
    </location>
</feature>
<dbReference type="InterPro" id="IPR005343">
    <property type="entry name" value="Noc2"/>
</dbReference>
<evidence type="ECO:0000313" key="5">
    <source>
        <dbReference type="Proteomes" id="UP000827889"/>
    </source>
</evidence>
<dbReference type="GO" id="GO:0030691">
    <property type="term" value="C:Noc2p-Noc3p complex"/>
    <property type="evidence" value="ECO:0007669"/>
    <property type="project" value="TreeGrafter"/>
</dbReference>
<feature type="region of interest" description="Disordered" evidence="4">
    <location>
        <begin position="1"/>
        <end position="61"/>
    </location>
</feature>
<protein>
    <submittedName>
        <fullName evidence="6">Nucleolar complex protein 2 homolog isoform X1</fullName>
    </submittedName>
    <submittedName>
        <fullName evidence="7">Nucleolar complex-associated protein 2 isoform X1</fullName>
    </submittedName>
</protein>
<evidence type="ECO:0000313" key="6">
    <source>
        <dbReference type="RefSeq" id="XP_030542854.1"/>
    </source>
</evidence>
<proteinExistence type="inferred from homology"/>
<feature type="compositionally biased region" description="Basic and acidic residues" evidence="4">
    <location>
        <begin position="38"/>
        <end position="61"/>
    </location>
</feature>
<dbReference type="Proteomes" id="UP000827889">
    <property type="component" value="Chromosome 5"/>
</dbReference>
<dbReference type="PANTHER" id="PTHR12687:SF8">
    <property type="entry name" value="PROTEIN REBELOTE"/>
    <property type="match status" value="1"/>
</dbReference>
<reference evidence="7" key="1">
    <citation type="submission" date="2025-05" db="UniProtKB">
        <authorList>
            <consortium name="RefSeq"/>
        </authorList>
    </citation>
    <scope>IDENTIFICATION</scope>
    <source>
        <tissue evidence="7">Leaf</tissue>
    </source>
</reference>
<dbReference type="RefSeq" id="XP_030542854.1">
    <property type="nucleotide sequence ID" value="XM_030686994.1"/>
</dbReference>
<gene>
    <name evidence="6 7" type="primary">LOC115749933</name>
</gene>
<accession>A0A8B8Q6W9</accession>
<comment type="similarity">
    <text evidence="2">Belongs to the NOC2 family.</text>
</comment>
<dbReference type="GeneID" id="115749933"/>
<evidence type="ECO:0000256" key="3">
    <source>
        <dbReference type="ARBA" id="ARBA00023242"/>
    </source>
</evidence>
<feature type="compositionally biased region" description="Basic residues" evidence="4">
    <location>
        <begin position="1"/>
        <end position="13"/>
    </location>
</feature>
<keyword evidence="3" id="KW-0539">Nucleus</keyword>
<feature type="compositionally biased region" description="Basic residues" evidence="4">
    <location>
        <begin position="715"/>
        <end position="729"/>
    </location>
</feature>